<evidence type="ECO:0000313" key="2">
    <source>
        <dbReference type="Proteomes" id="UP000009047"/>
    </source>
</evidence>
<dbReference type="GO" id="GO:0050308">
    <property type="term" value="F:sugar-phosphatase activity"/>
    <property type="evidence" value="ECO:0007669"/>
    <property type="project" value="TreeGrafter"/>
</dbReference>
<dbReference type="InterPro" id="IPR023214">
    <property type="entry name" value="HAD_sf"/>
</dbReference>
<proteinExistence type="predicted"/>
<dbReference type="SUPFAM" id="SSF56784">
    <property type="entry name" value="HAD-like"/>
    <property type="match status" value="1"/>
</dbReference>
<dbReference type="eggNOG" id="COG0637">
    <property type="taxonomic scope" value="Bacteria"/>
</dbReference>
<dbReference type="STRING" id="644282.Deba_2434"/>
<dbReference type="EMBL" id="CP002085">
    <property type="protein sequence ID" value="ADK85795.1"/>
    <property type="molecule type" value="Genomic_DNA"/>
</dbReference>
<dbReference type="Gene3D" id="1.10.150.240">
    <property type="entry name" value="Putative phosphatase, domain 2"/>
    <property type="match status" value="1"/>
</dbReference>
<dbReference type="KEGG" id="dbr:Deba_2434"/>
<keyword evidence="2" id="KW-1185">Reference proteome</keyword>
<name>E1QJQ2_DESB2</name>
<dbReference type="AlphaFoldDB" id="E1QJQ2"/>
<protein>
    <submittedName>
        <fullName evidence="1">HAD-superfamily hydrolase, subfamily IA, variant 3</fullName>
    </submittedName>
</protein>
<sequence length="216" mass="23130">MNSLERGGLFVDLDGTLADSINLMGRVFQRFLDLKGIGAQAADFTSMRGRPLSDLVEFFRERHGLDCTEKSLLDDFYDLADQVYVDETKPLPGAGLLLEAAARRGRAVALVTSARGTVARAFLRRHGFDGLVRAVVAAEHVERSKPDPQPYLLAMSILAVGPTGSLAVEDSAVGARSAMAAGLPTWIIDHNGRSDAVDLPGVRGVAGSLEQIIPFL</sequence>
<dbReference type="RefSeq" id="WP_013259234.1">
    <property type="nucleotide sequence ID" value="NC_014365.1"/>
</dbReference>
<dbReference type="CDD" id="cd07505">
    <property type="entry name" value="HAD_BPGM-like"/>
    <property type="match status" value="1"/>
</dbReference>
<keyword evidence="1" id="KW-0378">Hydrolase</keyword>
<dbReference type="InterPro" id="IPR036412">
    <property type="entry name" value="HAD-like_sf"/>
</dbReference>
<dbReference type="SFLD" id="SFLDG01129">
    <property type="entry name" value="C1.5:_HAD__Beta-PGM__Phosphata"/>
    <property type="match status" value="1"/>
</dbReference>
<dbReference type="OrthoDB" id="9778019at2"/>
<dbReference type="InterPro" id="IPR051806">
    <property type="entry name" value="HAD-like_SPP"/>
</dbReference>
<dbReference type="NCBIfam" id="TIGR01509">
    <property type="entry name" value="HAD-SF-IA-v3"/>
    <property type="match status" value="1"/>
</dbReference>
<dbReference type="InterPro" id="IPR023198">
    <property type="entry name" value="PGP-like_dom2"/>
</dbReference>
<dbReference type="Proteomes" id="UP000009047">
    <property type="component" value="Chromosome"/>
</dbReference>
<dbReference type="Pfam" id="PF13419">
    <property type="entry name" value="HAD_2"/>
    <property type="match status" value="1"/>
</dbReference>
<dbReference type="PANTHER" id="PTHR43481:SF4">
    <property type="entry name" value="GLYCEROL-1-PHOSPHATE PHOSPHOHYDROLASE 1-RELATED"/>
    <property type="match status" value="1"/>
</dbReference>
<organism evidence="1 2">
    <name type="scientific">Desulfarculus baarsii (strain ATCC 33931 / DSM 2075 / LMG 7858 / VKM B-1802 / 2st14)</name>
    <dbReference type="NCBI Taxonomy" id="644282"/>
    <lineage>
        <taxon>Bacteria</taxon>
        <taxon>Pseudomonadati</taxon>
        <taxon>Thermodesulfobacteriota</taxon>
        <taxon>Desulfarculia</taxon>
        <taxon>Desulfarculales</taxon>
        <taxon>Desulfarculaceae</taxon>
        <taxon>Desulfarculus</taxon>
    </lineage>
</organism>
<dbReference type="Gene3D" id="3.40.50.1000">
    <property type="entry name" value="HAD superfamily/HAD-like"/>
    <property type="match status" value="1"/>
</dbReference>
<gene>
    <name evidence="1" type="ordered locus">Deba_2434</name>
</gene>
<reference evidence="1 2" key="1">
    <citation type="journal article" date="2010" name="Stand. Genomic Sci.">
        <title>Complete genome sequence of Desulfarculus baarsii type strain (2st14).</title>
        <authorList>
            <person name="Sun H."/>
            <person name="Spring S."/>
            <person name="Lapidus A."/>
            <person name="Davenport K."/>
            <person name="Del Rio T.G."/>
            <person name="Tice H."/>
            <person name="Nolan M."/>
            <person name="Copeland A."/>
            <person name="Cheng J.F."/>
            <person name="Lucas S."/>
            <person name="Tapia R."/>
            <person name="Goodwin L."/>
            <person name="Pitluck S."/>
            <person name="Ivanova N."/>
            <person name="Pagani I."/>
            <person name="Mavromatis K."/>
            <person name="Ovchinnikova G."/>
            <person name="Pati A."/>
            <person name="Chen A."/>
            <person name="Palaniappan K."/>
            <person name="Hauser L."/>
            <person name="Chang Y.J."/>
            <person name="Jeffries C.D."/>
            <person name="Detter J.C."/>
            <person name="Han C."/>
            <person name="Rohde M."/>
            <person name="Brambilla E."/>
            <person name="Goker M."/>
            <person name="Woyke T."/>
            <person name="Bristow J."/>
            <person name="Eisen J.A."/>
            <person name="Markowitz V."/>
            <person name="Hugenholtz P."/>
            <person name="Kyrpides N.C."/>
            <person name="Klenk H.P."/>
            <person name="Land M."/>
        </authorList>
    </citation>
    <scope>NUCLEOTIDE SEQUENCE [LARGE SCALE GENOMIC DNA]</scope>
    <source>
        <strain evidence="2">ATCC 33931 / DSM 2075 / LMG 7858 / VKM B-1802 / 2st14</strain>
    </source>
</reference>
<dbReference type="HOGENOM" id="CLU_045011_13_3_7"/>
<dbReference type="InterPro" id="IPR041492">
    <property type="entry name" value="HAD_2"/>
</dbReference>
<dbReference type="InterPro" id="IPR006439">
    <property type="entry name" value="HAD-SF_hydro_IA"/>
</dbReference>
<dbReference type="PANTHER" id="PTHR43481">
    <property type="entry name" value="FRUCTOSE-1-PHOSPHATE PHOSPHATASE"/>
    <property type="match status" value="1"/>
</dbReference>
<accession>E1QJQ2</accession>
<dbReference type="SFLD" id="SFLDS00003">
    <property type="entry name" value="Haloacid_Dehalogenase"/>
    <property type="match status" value="1"/>
</dbReference>
<evidence type="ECO:0000313" key="1">
    <source>
        <dbReference type="EMBL" id="ADK85795.1"/>
    </source>
</evidence>